<dbReference type="Gene3D" id="3.10.20.90">
    <property type="entry name" value="Phosphatidylinositol 3-kinase Catalytic Subunit, Chain A, domain 1"/>
    <property type="match status" value="1"/>
</dbReference>
<sequence length="110" mass="12432">MMASERERFANEQRRNIILSVTLMDGSVKELITDSATTISECCTAIAENIGLKETFGFSLYIVFLDKNSDNDIPFTGLCHLHNDAPRQPMTDDPLPFLKRAPKRIPLVLY</sequence>
<organism evidence="2 3">
    <name type="scientific">Dictyocaulus viviparus</name>
    <name type="common">Bovine lungworm</name>
    <dbReference type="NCBI Taxonomy" id="29172"/>
    <lineage>
        <taxon>Eukaryota</taxon>
        <taxon>Metazoa</taxon>
        <taxon>Ecdysozoa</taxon>
        <taxon>Nematoda</taxon>
        <taxon>Chromadorea</taxon>
        <taxon>Rhabditida</taxon>
        <taxon>Rhabditina</taxon>
        <taxon>Rhabditomorpha</taxon>
        <taxon>Strongyloidea</taxon>
        <taxon>Metastrongylidae</taxon>
        <taxon>Dictyocaulus</taxon>
    </lineage>
</organism>
<dbReference type="SUPFAM" id="SSF54236">
    <property type="entry name" value="Ubiquitin-like"/>
    <property type="match status" value="1"/>
</dbReference>
<dbReference type="InterPro" id="IPR000299">
    <property type="entry name" value="FERM_domain"/>
</dbReference>
<dbReference type="Pfam" id="PF21989">
    <property type="entry name" value="RA_2"/>
    <property type="match status" value="1"/>
</dbReference>
<dbReference type="STRING" id="29172.A0A0D8Y4Y4"/>
<name>A0A0D8Y4Y4_DICVI</name>
<proteinExistence type="predicted"/>
<dbReference type="AlphaFoldDB" id="A0A0D8Y4Y4"/>
<evidence type="ECO:0000259" key="1">
    <source>
        <dbReference type="PROSITE" id="PS50057"/>
    </source>
</evidence>
<reference evidence="2 3" key="1">
    <citation type="submission" date="2013-11" db="EMBL/GenBank/DDBJ databases">
        <title>Draft genome of the bovine lungworm Dictyocaulus viviparus.</title>
        <authorList>
            <person name="Mitreva M."/>
        </authorList>
    </citation>
    <scope>NUCLEOTIDE SEQUENCE [LARGE SCALE GENOMIC DNA]</scope>
    <source>
        <strain evidence="2 3">HannoverDv2000</strain>
    </source>
</reference>
<dbReference type="PROSITE" id="PS50057">
    <property type="entry name" value="FERM_3"/>
    <property type="match status" value="1"/>
</dbReference>
<reference evidence="3" key="2">
    <citation type="journal article" date="2016" name="Sci. Rep.">
        <title>Dictyocaulus viviparus genome, variome and transcriptome elucidate lungworm biology and support future intervention.</title>
        <authorList>
            <person name="McNulty S.N."/>
            <person name="Strube C."/>
            <person name="Rosa B.A."/>
            <person name="Martin J.C."/>
            <person name="Tyagi R."/>
            <person name="Choi Y.J."/>
            <person name="Wang Q."/>
            <person name="Hallsworth Pepin K."/>
            <person name="Zhang X."/>
            <person name="Ozersky P."/>
            <person name="Wilson R.K."/>
            <person name="Sternberg P.W."/>
            <person name="Gasser R.B."/>
            <person name="Mitreva M."/>
        </authorList>
    </citation>
    <scope>NUCLEOTIDE SEQUENCE [LARGE SCALE GENOMIC DNA]</scope>
    <source>
        <strain evidence="3">HannoverDv2000</strain>
    </source>
</reference>
<keyword evidence="3" id="KW-1185">Reference proteome</keyword>
<dbReference type="InterPro" id="IPR029071">
    <property type="entry name" value="Ubiquitin-like_domsf"/>
</dbReference>
<dbReference type="EMBL" id="KN716188">
    <property type="protein sequence ID" value="KJH51232.1"/>
    <property type="molecule type" value="Genomic_DNA"/>
</dbReference>
<feature type="domain" description="FERM" evidence="1">
    <location>
        <begin position="17"/>
        <end position="110"/>
    </location>
</feature>
<protein>
    <recommendedName>
        <fullName evidence="1">FERM domain-containing protein</fullName>
    </recommendedName>
</protein>
<dbReference type="OrthoDB" id="6108017at2759"/>
<gene>
    <name evidence="2" type="ORF">DICVIV_02597</name>
</gene>
<accession>A0A0D8Y4Y4</accession>
<evidence type="ECO:0000313" key="2">
    <source>
        <dbReference type="EMBL" id="KJH51232.1"/>
    </source>
</evidence>
<dbReference type="Proteomes" id="UP000053766">
    <property type="component" value="Unassembled WGS sequence"/>
</dbReference>
<evidence type="ECO:0000313" key="3">
    <source>
        <dbReference type="Proteomes" id="UP000053766"/>
    </source>
</evidence>